<evidence type="ECO:0000256" key="7">
    <source>
        <dbReference type="ARBA" id="ARBA00023242"/>
    </source>
</evidence>
<evidence type="ECO:0000313" key="11">
    <source>
        <dbReference type="Proteomes" id="UP000037136"/>
    </source>
</evidence>
<dbReference type="PANTHER" id="PTHR31077">
    <property type="entry name" value="U4/U6.U5 SMALL NUCLEAR RIBONUCLEOPROTEIN 27 KDA PROTEIN"/>
    <property type="match status" value="1"/>
</dbReference>
<keyword evidence="6" id="KW-0508">mRNA splicing</keyword>
<feature type="region of interest" description="Disordered" evidence="8">
    <location>
        <begin position="141"/>
        <end position="161"/>
    </location>
</feature>
<keyword evidence="7" id="KW-0539">Nucleus</keyword>
<evidence type="ECO:0000256" key="6">
    <source>
        <dbReference type="ARBA" id="ARBA00023187"/>
    </source>
</evidence>
<dbReference type="OrthoDB" id="21368at2759"/>
<feature type="compositionally biased region" description="Basic residues" evidence="8">
    <location>
        <begin position="1"/>
        <end position="25"/>
    </location>
</feature>
<keyword evidence="5" id="KW-0507">mRNA processing</keyword>
<feature type="domain" description="U4/U6.U5 small nuclear ribonucleoprotein 27kDa protein" evidence="9">
    <location>
        <begin position="128"/>
        <end position="182"/>
    </location>
</feature>
<feature type="compositionally biased region" description="Basic and acidic residues" evidence="8">
    <location>
        <begin position="96"/>
        <end position="111"/>
    </location>
</feature>
<evidence type="ECO:0000256" key="2">
    <source>
        <dbReference type="ARBA" id="ARBA00004123"/>
    </source>
</evidence>
<comment type="caution">
    <text evidence="10">The sequence shown here is derived from an EMBL/GenBank/DDBJ whole genome shotgun (WGS) entry which is preliminary data.</text>
</comment>
<comment type="subcellular location">
    <subcellularLocation>
        <location evidence="2">Nucleus</location>
    </subcellularLocation>
</comment>
<dbReference type="EMBL" id="LAZP02000009">
    <property type="protein sequence ID" value="PFH63067.1"/>
    <property type="molecule type" value="Genomic_DNA"/>
</dbReference>
<sequence>MNDPRRGHRPSNHNHHNHHHHRHHPFSSSPSSTRRETSHSTHHPYSRHRHRSRSPPRRGRSRTPPPRRSHRSRSPRPSRSPLRRPRSPLPPPKAVSEQKKAEGEKPTKTGADDQSVAAPTPSAQFDSDMDAMQAMMGFGDFGSTKGKKIPGNDAGAVRKEKKTEYRQYMNRQGGFNRPLSPTR</sequence>
<dbReference type="GO" id="GO:0006397">
    <property type="term" value="P:mRNA processing"/>
    <property type="evidence" value="ECO:0007669"/>
    <property type="project" value="UniProtKB-KW"/>
</dbReference>
<proteinExistence type="inferred from homology"/>
<evidence type="ECO:0000256" key="1">
    <source>
        <dbReference type="ARBA" id="ARBA00003632"/>
    </source>
</evidence>
<comment type="similarity">
    <text evidence="3">Belongs to the SNUT3 family.</text>
</comment>
<evidence type="ECO:0000259" key="9">
    <source>
        <dbReference type="Pfam" id="PF08648"/>
    </source>
</evidence>
<accession>A0A2A9PRR1</accession>
<evidence type="ECO:0000256" key="8">
    <source>
        <dbReference type="SAM" id="MobiDB-lite"/>
    </source>
</evidence>
<evidence type="ECO:0000256" key="5">
    <source>
        <dbReference type="ARBA" id="ARBA00022664"/>
    </source>
</evidence>
<comment type="function">
    <text evidence="1">May play a role in mRNA splicing.</text>
</comment>
<comment type="subunit">
    <text evidence="4">Part of a tri-snRNP complex.</text>
</comment>
<dbReference type="GO" id="GO:0008380">
    <property type="term" value="P:RNA splicing"/>
    <property type="evidence" value="ECO:0007669"/>
    <property type="project" value="UniProtKB-KW"/>
</dbReference>
<dbReference type="STRING" id="268505.A0A2A9PRR1"/>
<evidence type="ECO:0000256" key="3">
    <source>
        <dbReference type="ARBA" id="ARBA00008218"/>
    </source>
</evidence>
<feature type="region of interest" description="Disordered" evidence="8">
    <location>
        <begin position="1"/>
        <end position="126"/>
    </location>
</feature>
<dbReference type="InterPro" id="IPR013957">
    <property type="entry name" value="SNRNP27"/>
</dbReference>
<dbReference type="Proteomes" id="UP000037136">
    <property type="component" value="Unassembled WGS sequence"/>
</dbReference>
<evidence type="ECO:0000313" key="10">
    <source>
        <dbReference type="EMBL" id="PFH63067.1"/>
    </source>
</evidence>
<reference evidence="10 11" key="1">
    <citation type="journal article" date="2015" name="BMC Genomics">
        <title>Gene expression during zombie ant biting behavior reflects the complexity underlying fungal parasitic behavioral manipulation.</title>
        <authorList>
            <person name="de Bekker C."/>
            <person name="Ohm R.A."/>
            <person name="Loreto R.G."/>
            <person name="Sebastian A."/>
            <person name="Albert I."/>
            <person name="Merrow M."/>
            <person name="Brachmann A."/>
            <person name="Hughes D.P."/>
        </authorList>
    </citation>
    <scope>NUCLEOTIDE SEQUENCE [LARGE SCALE GENOMIC DNA]</scope>
    <source>
        <strain evidence="10 11">SC16a</strain>
    </source>
</reference>
<protein>
    <recommendedName>
        <fullName evidence="9">U4/U6.U5 small nuclear ribonucleoprotein 27kDa protein domain-containing protein</fullName>
    </recommendedName>
</protein>
<dbReference type="PANTHER" id="PTHR31077:SF1">
    <property type="entry name" value="U4_U6.U5 SMALL NUCLEAR RIBONUCLEOPROTEIN 27 KDA PROTEIN"/>
    <property type="match status" value="1"/>
</dbReference>
<feature type="compositionally biased region" description="Basic residues" evidence="8">
    <location>
        <begin position="40"/>
        <end position="86"/>
    </location>
</feature>
<keyword evidence="11" id="KW-1185">Reference proteome</keyword>
<dbReference type="Pfam" id="PF08648">
    <property type="entry name" value="SNRNP27"/>
    <property type="match status" value="1"/>
</dbReference>
<organism evidence="10 11">
    <name type="scientific">Ophiocordyceps unilateralis</name>
    <name type="common">Zombie-ant fungus</name>
    <name type="synonym">Torrubia unilateralis</name>
    <dbReference type="NCBI Taxonomy" id="268505"/>
    <lineage>
        <taxon>Eukaryota</taxon>
        <taxon>Fungi</taxon>
        <taxon>Dikarya</taxon>
        <taxon>Ascomycota</taxon>
        <taxon>Pezizomycotina</taxon>
        <taxon>Sordariomycetes</taxon>
        <taxon>Hypocreomycetidae</taxon>
        <taxon>Hypocreales</taxon>
        <taxon>Ophiocordycipitaceae</taxon>
        <taxon>Ophiocordyceps</taxon>
    </lineage>
</organism>
<gene>
    <name evidence="10" type="ORF">XA68_18204</name>
</gene>
<dbReference type="GO" id="GO:0071011">
    <property type="term" value="C:precatalytic spliceosome"/>
    <property type="evidence" value="ECO:0007669"/>
    <property type="project" value="TreeGrafter"/>
</dbReference>
<dbReference type="AlphaFoldDB" id="A0A2A9PRR1"/>
<reference evidence="10 11" key="2">
    <citation type="journal article" date="2017" name="Sci. Rep.">
        <title>Ant-infecting Ophiocordyceps genomes reveal a high diversity of potential behavioral manipulation genes and a possible major role for enterotoxins.</title>
        <authorList>
            <person name="de Bekker C."/>
            <person name="Ohm R.A."/>
            <person name="Evans H.C."/>
            <person name="Brachmann A."/>
            <person name="Hughes D.P."/>
        </authorList>
    </citation>
    <scope>NUCLEOTIDE SEQUENCE [LARGE SCALE GENOMIC DNA]</scope>
    <source>
        <strain evidence="10 11">SC16a</strain>
    </source>
</reference>
<name>A0A2A9PRR1_OPHUN</name>
<evidence type="ECO:0000256" key="4">
    <source>
        <dbReference type="ARBA" id="ARBA00011825"/>
    </source>
</evidence>